<dbReference type="InterPro" id="IPR036770">
    <property type="entry name" value="Ankyrin_rpt-contain_sf"/>
</dbReference>
<name>V6TRI6_GIAIN</name>
<dbReference type="VEuPathDB" id="GiardiaDB:DHA2_152206"/>
<dbReference type="PANTHER" id="PTHR24120">
    <property type="entry name" value="GH07239P"/>
    <property type="match status" value="1"/>
</dbReference>
<dbReference type="OrthoDB" id="20872at2759"/>
<dbReference type="EMBL" id="AHHH01000119">
    <property type="protein sequence ID" value="ESU41608.1"/>
    <property type="molecule type" value="Genomic_DNA"/>
</dbReference>
<gene>
    <name evidence="1" type="ORF">GSB_152142</name>
</gene>
<dbReference type="Gene3D" id="1.25.40.20">
    <property type="entry name" value="Ankyrin repeat-containing domain"/>
    <property type="match status" value="3"/>
</dbReference>
<reference evidence="1 2" key="2">
    <citation type="journal article" date="2013" name="Genome Biol. Evol.">
        <title>Genome sequencing of Giardia lamblia genotypes A2 and B isolates (DH and GS) and comparative analysis with the genomes of genotypes A1 and E (WB and Pig).</title>
        <authorList>
            <person name="Adam R.D."/>
            <person name="Dahlstrom E.W."/>
            <person name="Martens C.A."/>
            <person name="Bruno D.P."/>
            <person name="Barbian K.D."/>
            <person name="Ricklefs S.M."/>
            <person name="Hernandez M.M."/>
            <person name="Narla N.P."/>
            <person name="Patel R.B."/>
            <person name="Porcella S.F."/>
            <person name="Nash T.E."/>
        </authorList>
    </citation>
    <scope>NUCLEOTIDE SEQUENCE [LARGE SCALE GENOMIC DNA]</scope>
    <source>
        <strain evidence="1 2">GS</strain>
    </source>
</reference>
<proteinExistence type="predicted"/>
<dbReference type="SUPFAM" id="SSF48403">
    <property type="entry name" value="Ankyrin repeat"/>
    <property type="match status" value="2"/>
</dbReference>
<dbReference type="InterPro" id="IPR002110">
    <property type="entry name" value="Ankyrin_rpt"/>
</dbReference>
<evidence type="ECO:0000313" key="2">
    <source>
        <dbReference type="Proteomes" id="UP000018040"/>
    </source>
</evidence>
<dbReference type="VEuPathDB" id="GiardiaDB:GL50581_1435"/>
<dbReference type="PANTHER" id="PTHR24120:SF4">
    <property type="entry name" value="GH07239P"/>
    <property type="match status" value="1"/>
</dbReference>
<organism evidence="1 2">
    <name type="scientific">Giardia intestinalis</name>
    <name type="common">Giardia lamblia</name>
    <dbReference type="NCBI Taxonomy" id="5741"/>
    <lineage>
        <taxon>Eukaryota</taxon>
        <taxon>Metamonada</taxon>
        <taxon>Diplomonadida</taxon>
        <taxon>Hexamitidae</taxon>
        <taxon>Giardiinae</taxon>
        <taxon>Giardia</taxon>
    </lineage>
</organism>
<dbReference type="SMART" id="SM00248">
    <property type="entry name" value="ANK"/>
    <property type="match status" value="9"/>
</dbReference>
<dbReference type="AlphaFoldDB" id="V6TRI6"/>
<dbReference type="VEuPathDB" id="GiardiaDB:GL50803_0040016"/>
<dbReference type="Pfam" id="PF12796">
    <property type="entry name" value="Ank_2"/>
    <property type="match status" value="4"/>
</dbReference>
<sequence>MGNLTLDDWFTAVSDGDIFKINVMFGKYACSRDSNGDTALLRAVRAENEALVKLLLAKEGEMVNKNGFGALLLAAQLDHTRIAVLLMKVMPDQTTPDGMNALMVAAANSSINTAQAIISHFNNVADDNGLFAVNHAVSSGSLEMVKLICKRFPPEGDILHKALSIARVAAYVEITHYLESFLQPAPAPCTISSIGPSVSLSSSNVSAPFGAMISELHDAHASVINDMRDQLNQMNVSISRLAEPNSVSESSLLSTLLLSTGGAPVDTWASLNSAPQFLDALTGAAVLTTDNGTIITAGELLKELSSLHEELEKKDLALARQGMEVEALREQLKQLAHKTGSTNLSDLLSHFDQRLSQGSAEGSLPLPAEQELLSELKQHINSLAVSADSLALKYVSTKLPAHATTASDQQLEADMHELNQHTEDALETIDMLQGSPSSGYDGSPLGIDGACLRASELTPLMRAVISGKNPDLARMQDFVGKTTSDGTTALMIAVQCGNINAVAALSSLEAGIARADAKTALSLAIHADFYDAIRILLPLEGIDVSQSNVIATDNQKNPLLLSAEQGDVVAVYCYRKVFARLHDERGQTALMRAATVGEEKVVDLLVDYECGMQTPKGVTALMLAAQHGHVGCIERLLPQERALRDSDGNDALHYATRLAQYDRTDTKLYDFLVSLLSENNDAVN</sequence>
<evidence type="ECO:0000313" key="1">
    <source>
        <dbReference type="EMBL" id="ESU41608.1"/>
    </source>
</evidence>
<dbReference type="VEuPathDB" id="GiardiaDB:QR46_3295"/>
<protein>
    <submittedName>
        <fullName evidence="1">Ankyrin repeat protein</fullName>
    </submittedName>
</protein>
<reference evidence="2" key="1">
    <citation type="submission" date="2012-02" db="EMBL/GenBank/DDBJ databases">
        <title>Genome sequencing of Giardia lamblia Genotypes A2 and B isolates (DH and GS) and comparative analysis with the genomes of Genotypes A1 and E (WB and Pig).</title>
        <authorList>
            <person name="Adam R."/>
            <person name="Dahlstrom E."/>
            <person name="Martens C."/>
            <person name="Bruno D."/>
            <person name="Barbian K."/>
            <person name="Porcella S.F."/>
            <person name="Nash T."/>
        </authorList>
    </citation>
    <scope>NUCLEOTIDE SEQUENCE</scope>
    <source>
        <strain evidence="2">GS</strain>
    </source>
</reference>
<accession>V6TRI6</accession>
<comment type="caution">
    <text evidence="1">The sequence shown here is derived from an EMBL/GenBank/DDBJ whole genome shotgun (WGS) entry which is preliminary data.</text>
</comment>
<dbReference type="Proteomes" id="UP000018040">
    <property type="component" value="Unassembled WGS sequence"/>
</dbReference>